<proteinExistence type="predicted"/>
<feature type="region of interest" description="Disordered" evidence="1">
    <location>
        <begin position="98"/>
        <end position="133"/>
    </location>
</feature>
<evidence type="ECO:0000313" key="3">
    <source>
        <dbReference type="Proteomes" id="UP000055048"/>
    </source>
</evidence>
<dbReference type="EMBL" id="JYDJ01000011">
    <property type="protein sequence ID" value="KRX49890.1"/>
    <property type="molecule type" value="Genomic_DNA"/>
</dbReference>
<keyword evidence="3" id="KW-1185">Reference proteome</keyword>
<dbReference type="Proteomes" id="UP000055048">
    <property type="component" value="Unassembled WGS sequence"/>
</dbReference>
<feature type="compositionally biased region" description="Basic and acidic residues" evidence="1">
    <location>
        <begin position="109"/>
        <end position="119"/>
    </location>
</feature>
<gene>
    <name evidence="2" type="ORF">T05_10873</name>
</gene>
<reference evidence="2 3" key="1">
    <citation type="submission" date="2015-01" db="EMBL/GenBank/DDBJ databases">
        <title>Evolution of Trichinella species and genotypes.</title>
        <authorList>
            <person name="Korhonen P.K."/>
            <person name="Edoardo P."/>
            <person name="Giuseppe L.R."/>
            <person name="Gasser R.B."/>
        </authorList>
    </citation>
    <scope>NUCLEOTIDE SEQUENCE [LARGE SCALE GENOMIC DNA]</scope>
    <source>
        <strain evidence="2">ISS417</strain>
    </source>
</reference>
<comment type="caution">
    <text evidence="2">The sequence shown here is derived from an EMBL/GenBank/DDBJ whole genome shotgun (WGS) entry which is preliminary data.</text>
</comment>
<evidence type="ECO:0000313" key="2">
    <source>
        <dbReference type="EMBL" id="KRX49890.1"/>
    </source>
</evidence>
<protein>
    <submittedName>
        <fullName evidence="2">Uncharacterized protein</fullName>
    </submittedName>
</protein>
<dbReference type="OrthoDB" id="10310084at2759"/>
<dbReference type="AlphaFoldDB" id="A0A0V0UFD7"/>
<name>A0A0V0UFD7_9BILA</name>
<evidence type="ECO:0000256" key="1">
    <source>
        <dbReference type="SAM" id="MobiDB-lite"/>
    </source>
</evidence>
<accession>A0A0V0UFD7</accession>
<organism evidence="2 3">
    <name type="scientific">Trichinella murrelli</name>
    <dbReference type="NCBI Taxonomy" id="144512"/>
    <lineage>
        <taxon>Eukaryota</taxon>
        <taxon>Metazoa</taxon>
        <taxon>Ecdysozoa</taxon>
        <taxon>Nematoda</taxon>
        <taxon>Enoplea</taxon>
        <taxon>Dorylaimia</taxon>
        <taxon>Trichinellida</taxon>
        <taxon>Trichinellidae</taxon>
        <taxon>Trichinella</taxon>
    </lineage>
</organism>
<sequence>MLNGVKCNKELTGFAKKNAPLMMNKPDRLECSAILIQSSVELSPASFPLIFGRQAGAHMLKLRSNQRTEGADADVPSWHHIDLRLLKSKRMFPMALSAQQETPADQEQPEMKSTDEISFPRKQNQLRNRGSARPTNKMLLLHIDLSVSVTLLSKNLQADSFDSAFLLLYFPGILDPASNNNRLTSVKAYADTGDE</sequence>